<comment type="caution">
    <text evidence="3">The sequence shown here is derived from an EMBL/GenBank/DDBJ whole genome shotgun (WGS) entry which is preliminary data.</text>
</comment>
<keyword evidence="4" id="KW-1185">Reference proteome</keyword>
<dbReference type="EMBL" id="JAEHOC010000047">
    <property type="protein sequence ID" value="KAG2426508.1"/>
    <property type="molecule type" value="Genomic_DNA"/>
</dbReference>
<name>A0A835VUN5_CHLIN</name>
<sequence>MNLLDVLRHLDVEALGSIFGGVDKEGSTKAIRGARLSCRALRDIVNGSVTHAVFRVSPSLLATWRPGQQSLLARFRRCSHLTVALDLDRADGEEPSDEDEEPQQPQSLLAALCVSGVEPSAAAGSTHLRLTSDAEPGPQLRTLALHAITLAGWLRNVRELDLDSCNYGDSPGQNRATYTALRAALPRLETLVVPAIGFLPGLEAFAGSGLATVRVSDKWYEGFVLDMSCVRSLQQLTQLRRLEIGGLDTHGISLGSDVGQAAEAAAAEPGCEDDEATLAGLCTADAEQLLSLRRLLVALPAALESLKLRRFTLCSELLDWPFWHDIVLSFSGGELISMEVGCADGVDGLNFMAAALLPRLLRATPGQRRLPLLRLVQLNGDVGRLRERLQPCRPLVRLLGLCDRVEFKELRLNGWLADPDATAATVRAVVQVFGRPSGTFLRGQHGFRFVLPMETKGDRKASGCSGDGGAGGAGCVTGVPQHDADVVSALGEALLSSATEWIWQCAAADGGPALAAAAAQDAEGAAAREGAGRAAQGGQVPSAWQGLNTLLLRGPLVTQQLFAGIGGAAGLTSWLDGLLAQQGHGESRALVRCDAPWRLVAVLAAAGALTAGQLEASALRGGDYYDLWGYAIMKTVESPSWCKGVPAGACASAGAGGHDSAAGAGGVGACGARQPEEEPAGGEHSRLADEVIAAEVRHRILLAGQAFSKVLWAEQR</sequence>
<gene>
    <name evidence="3" type="ORF">HXX76_011735</name>
</gene>
<dbReference type="GO" id="GO:0010387">
    <property type="term" value="P:COP9 signalosome assembly"/>
    <property type="evidence" value="ECO:0007669"/>
    <property type="project" value="InterPro"/>
</dbReference>
<evidence type="ECO:0000256" key="1">
    <source>
        <dbReference type="ARBA" id="ARBA00022490"/>
    </source>
</evidence>
<dbReference type="PANTHER" id="PTHR13339:SF0">
    <property type="entry name" value="COP9 SIGNALOSOME COMPLEX SUBUNIT 8"/>
    <property type="match status" value="1"/>
</dbReference>
<dbReference type="Proteomes" id="UP000650467">
    <property type="component" value="Unassembled WGS sequence"/>
</dbReference>
<evidence type="ECO:0000256" key="2">
    <source>
        <dbReference type="SAM" id="MobiDB-lite"/>
    </source>
</evidence>
<evidence type="ECO:0000313" key="4">
    <source>
        <dbReference type="Proteomes" id="UP000650467"/>
    </source>
</evidence>
<dbReference type="GO" id="GO:0008180">
    <property type="term" value="C:COP9 signalosome"/>
    <property type="evidence" value="ECO:0007669"/>
    <property type="project" value="InterPro"/>
</dbReference>
<reference evidence="3" key="1">
    <citation type="journal article" date="2020" name="bioRxiv">
        <title>Comparative genomics of Chlamydomonas.</title>
        <authorList>
            <person name="Craig R.J."/>
            <person name="Hasan A.R."/>
            <person name="Ness R.W."/>
            <person name="Keightley P.D."/>
        </authorList>
    </citation>
    <scope>NUCLEOTIDE SEQUENCE</scope>
    <source>
        <strain evidence="3">SAG 7.73</strain>
    </source>
</reference>
<dbReference type="GO" id="GO:0000338">
    <property type="term" value="P:protein deneddylation"/>
    <property type="evidence" value="ECO:0007669"/>
    <property type="project" value="InterPro"/>
</dbReference>
<organism evidence="3 4">
    <name type="scientific">Chlamydomonas incerta</name>
    <dbReference type="NCBI Taxonomy" id="51695"/>
    <lineage>
        <taxon>Eukaryota</taxon>
        <taxon>Viridiplantae</taxon>
        <taxon>Chlorophyta</taxon>
        <taxon>core chlorophytes</taxon>
        <taxon>Chlorophyceae</taxon>
        <taxon>CS clade</taxon>
        <taxon>Chlamydomonadales</taxon>
        <taxon>Chlamydomonadaceae</taxon>
        <taxon>Chlamydomonas</taxon>
    </lineage>
</organism>
<keyword evidence="1" id="KW-0963">Cytoplasm</keyword>
<dbReference type="OrthoDB" id="560304at2759"/>
<dbReference type="InterPro" id="IPR033205">
    <property type="entry name" value="COP9_CSN8"/>
</dbReference>
<dbReference type="PANTHER" id="PTHR13339">
    <property type="entry name" value="COP9 SIGNALOSOME COMPLEX SUBUNIT 8"/>
    <property type="match status" value="1"/>
</dbReference>
<evidence type="ECO:0000313" key="3">
    <source>
        <dbReference type="EMBL" id="KAG2426508.1"/>
    </source>
</evidence>
<proteinExistence type="predicted"/>
<dbReference type="AlphaFoldDB" id="A0A835VUN5"/>
<protein>
    <submittedName>
        <fullName evidence="3">Uncharacterized protein</fullName>
    </submittedName>
</protein>
<feature type="region of interest" description="Disordered" evidence="2">
    <location>
        <begin position="665"/>
        <end position="686"/>
    </location>
</feature>
<accession>A0A835VUN5</accession>